<keyword evidence="4" id="KW-0807">Transducer</keyword>
<feature type="transmembrane region" description="Helical" evidence="7">
    <location>
        <begin position="60"/>
        <end position="81"/>
    </location>
</feature>
<keyword evidence="2 7" id="KW-0812">Transmembrane</keyword>
<evidence type="ECO:0000256" key="3">
    <source>
        <dbReference type="ARBA" id="ARBA00022989"/>
    </source>
</evidence>
<evidence type="ECO:0000259" key="8">
    <source>
        <dbReference type="PROSITE" id="PS50262"/>
    </source>
</evidence>
<feature type="transmembrane region" description="Helical" evidence="7">
    <location>
        <begin position="136"/>
        <end position="156"/>
    </location>
</feature>
<evidence type="ECO:0000256" key="2">
    <source>
        <dbReference type="ARBA" id="ARBA00022692"/>
    </source>
</evidence>
<dbReference type="OrthoDB" id="5564849at2759"/>
<dbReference type="GO" id="GO:0004930">
    <property type="term" value="F:G protein-coupled receptor activity"/>
    <property type="evidence" value="ECO:0007669"/>
    <property type="project" value="UniProtKB-KW"/>
</dbReference>
<sequence length="324" mass="35339">MSNKTLTYGYDWSDSAPYPTNHSGGQLAQFFVAILGTLSNFILLLAIVLDKKTRRSQSGLFIIGLGITDFCWCLVLAITVSQCIGEYTIGIGGCIFQAFCTHFFASTSILLLALVAGERYYKIKRGKTMLIKHSKYGIVIMYLIGFVYALFPFFGFGHYDLQPSGNFCWGRGGFGILADDLYCALSGVVILTSYVGLPVAYSRIFGHIRNTFSKTTGSNSNVAQNAEVAIMKQFIIITGFFLVCWTMVLVKFFTEAAQMPILVGWYDNIGGNMATCSSAFNPLIYGIMNKRIRGLMLGLFGMGGKTNGKVGVAKGGTVASDESQ</sequence>
<dbReference type="Proteomes" id="UP001165065">
    <property type="component" value="Unassembled WGS sequence"/>
</dbReference>
<protein>
    <recommendedName>
        <fullName evidence="8">G-protein coupled receptors family 1 profile domain-containing protein</fullName>
    </recommendedName>
</protein>
<keyword evidence="3 7" id="KW-1133">Transmembrane helix</keyword>
<evidence type="ECO:0000313" key="10">
    <source>
        <dbReference type="Proteomes" id="UP001165065"/>
    </source>
</evidence>
<feature type="transmembrane region" description="Helical" evidence="7">
    <location>
        <begin position="234"/>
        <end position="254"/>
    </location>
</feature>
<feature type="domain" description="G-protein coupled receptors family 1 profile" evidence="8">
    <location>
        <begin position="39"/>
        <end position="285"/>
    </location>
</feature>
<gene>
    <name evidence="9" type="ORF">TrCOL_g6515</name>
</gene>
<feature type="transmembrane region" description="Helical" evidence="7">
    <location>
        <begin position="27"/>
        <end position="48"/>
    </location>
</feature>
<dbReference type="GO" id="GO:0016020">
    <property type="term" value="C:membrane"/>
    <property type="evidence" value="ECO:0007669"/>
    <property type="project" value="UniProtKB-SubCell"/>
</dbReference>
<organism evidence="9 10">
    <name type="scientific">Triparma columacea</name>
    <dbReference type="NCBI Taxonomy" id="722753"/>
    <lineage>
        <taxon>Eukaryota</taxon>
        <taxon>Sar</taxon>
        <taxon>Stramenopiles</taxon>
        <taxon>Ochrophyta</taxon>
        <taxon>Bolidophyceae</taxon>
        <taxon>Parmales</taxon>
        <taxon>Triparmaceae</taxon>
        <taxon>Triparma</taxon>
    </lineage>
</organism>
<dbReference type="Gene3D" id="1.20.1070.10">
    <property type="entry name" value="Rhodopsin 7-helix transmembrane proteins"/>
    <property type="match status" value="1"/>
</dbReference>
<dbReference type="InterPro" id="IPR000276">
    <property type="entry name" value="GPCR_Rhodpsn"/>
</dbReference>
<evidence type="ECO:0000256" key="5">
    <source>
        <dbReference type="ARBA" id="ARBA00023136"/>
    </source>
</evidence>
<evidence type="ECO:0000256" key="6">
    <source>
        <dbReference type="ARBA" id="ARBA00023170"/>
    </source>
</evidence>
<evidence type="ECO:0000256" key="4">
    <source>
        <dbReference type="ARBA" id="ARBA00023040"/>
    </source>
</evidence>
<dbReference type="PANTHER" id="PTHR24240">
    <property type="entry name" value="OPSIN"/>
    <property type="match status" value="1"/>
</dbReference>
<evidence type="ECO:0000256" key="1">
    <source>
        <dbReference type="ARBA" id="ARBA00004141"/>
    </source>
</evidence>
<reference evidence="10" key="1">
    <citation type="journal article" date="2023" name="Commun. Biol.">
        <title>Genome analysis of Parmales, the sister group of diatoms, reveals the evolutionary specialization of diatoms from phago-mixotrophs to photoautotrophs.</title>
        <authorList>
            <person name="Ban H."/>
            <person name="Sato S."/>
            <person name="Yoshikawa S."/>
            <person name="Yamada K."/>
            <person name="Nakamura Y."/>
            <person name="Ichinomiya M."/>
            <person name="Sato N."/>
            <person name="Blanc-Mathieu R."/>
            <person name="Endo H."/>
            <person name="Kuwata A."/>
            <person name="Ogata H."/>
        </authorList>
    </citation>
    <scope>NUCLEOTIDE SEQUENCE [LARGE SCALE GENOMIC DNA]</scope>
</reference>
<accession>A0A9W7L9F1</accession>
<keyword evidence="10" id="KW-1185">Reference proteome</keyword>
<comment type="caution">
    <text evidence="9">The sequence shown here is derived from an EMBL/GenBank/DDBJ whole genome shotgun (WGS) entry which is preliminary data.</text>
</comment>
<evidence type="ECO:0000313" key="9">
    <source>
        <dbReference type="EMBL" id="GMI41569.1"/>
    </source>
</evidence>
<keyword evidence="5 7" id="KW-0472">Membrane</keyword>
<keyword evidence="6" id="KW-0675">Receptor</keyword>
<dbReference type="InterPro" id="IPR017452">
    <property type="entry name" value="GPCR_Rhodpsn_7TM"/>
</dbReference>
<feature type="transmembrane region" description="Helical" evidence="7">
    <location>
        <begin position="87"/>
        <end position="115"/>
    </location>
</feature>
<dbReference type="EMBL" id="BRYA01000153">
    <property type="protein sequence ID" value="GMI41569.1"/>
    <property type="molecule type" value="Genomic_DNA"/>
</dbReference>
<proteinExistence type="predicted"/>
<dbReference type="AlphaFoldDB" id="A0A9W7L9F1"/>
<dbReference type="InterPro" id="IPR050125">
    <property type="entry name" value="GPCR_opsins"/>
</dbReference>
<feature type="transmembrane region" description="Helical" evidence="7">
    <location>
        <begin position="176"/>
        <end position="201"/>
    </location>
</feature>
<dbReference type="PROSITE" id="PS50262">
    <property type="entry name" value="G_PROTEIN_RECEP_F1_2"/>
    <property type="match status" value="1"/>
</dbReference>
<dbReference type="PRINTS" id="PR00237">
    <property type="entry name" value="GPCRRHODOPSN"/>
</dbReference>
<evidence type="ECO:0000256" key="7">
    <source>
        <dbReference type="SAM" id="Phobius"/>
    </source>
</evidence>
<comment type="subcellular location">
    <subcellularLocation>
        <location evidence="1">Membrane</location>
        <topology evidence="1">Multi-pass membrane protein</topology>
    </subcellularLocation>
</comment>
<feature type="transmembrane region" description="Helical" evidence="7">
    <location>
        <begin position="269"/>
        <end position="288"/>
    </location>
</feature>
<dbReference type="Pfam" id="PF00001">
    <property type="entry name" value="7tm_1"/>
    <property type="match status" value="1"/>
</dbReference>
<name>A0A9W7L9F1_9STRA</name>
<keyword evidence="4" id="KW-0297">G-protein coupled receptor</keyword>
<dbReference type="SUPFAM" id="SSF81321">
    <property type="entry name" value="Family A G protein-coupled receptor-like"/>
    <property type="match status" value="1"/>
</dbReference>